<keyword evidence="2" id="KW-0378">Hydrolase</keyword>
<dbReference type="EMBL" id="BSDQ01000001">
    <property type="protein sequence ID" value="GLI31138.1"/>
    <property type="molecule type" value="Genomic_DNA"/>
</dbReference>
<evidence type="ECO:0000313" key="3">
    <source>
        <dbReference type="Proteomes" id="UP001144451"/>
    </source>
</evidence>
<feature type="compositionally biased region" description="Low complexity" evidence="1">
    <location>
        <begin position="14"/>
        <end position="29"/>
    </location>
</feature>
<evidence type="ECO:0000256" key="1">
    <source>
        <dbReference type="SAM" id="MobiDB-lite"/>
    </source>
</evidence>
<keyword evidence="2" id="KW-0540">Nuclease</keyword>
<keyword evidence="3" id="KW-1185">Reference proteome</keyword>
<dbReference type="Proteomes" id="UP001144451">
    <property type="component" value="Unassembled WGS sequence"/>
</dbReference>
<organism evidence="2 3">
    <name type="scientific">Brachybacterium conglomeratum</name>
    <dbReference type="NCBI Taxonomy" id="47846"/>
    <lineage>
        <taxon>Bacteria</taxon>
        <taxon>Bacillati</taxon>
        <taxon>Actinomycetota</taxon>
        <taxon>Actinomycetes</taxon>
        <taxon>Micrococcales</taxon>
        <taxon>Dermabacteraceae</taxon>
        <taxon>Brachybacterium</taxon>
    </lineage>
</organism>
<dbReference type="InterPro" id="IPR003615">
    <property type="entry name" value="HNH_nuc"/>
</dbReference>
<keyword evidence="2" id="KW-0255">Endonuclease</keyword>
<sequence>MGDEPRLDVPPRPASARPASARPDDPVASIPAASVRPGEPPRRPVRARRPLTPQSLVERADVAPRTAEAETVLRIYRRRREQQAAFYVAEMQDLASLWTEEDEDDDKALHALAAAAGLRTKLGRGEVRLRDAHVAVTDLPACFARVGAGELPVDWFEWLLRSVLRLTFHQRRQVDERVAAWQLDAIDVERFYRELRLLIDWFGRAALQETPREQRAVHLTPSPDGDGTGCLTVVGPIPELLALGRRLDSAARAVQDAQRQALETGAPIPFDLDGDVAREGRPMPLPALRYAVMTRSPLATGGIEVPEPAFRISVVVPVLTLLGRSHAPATLDGTIPIPARMARELAAKAPAFERVLADPARGGYAPAASRTYRVSRAMAENLRLIDPVCAVPGCDCNVMTVGESDHIEEFDLEHPARGGPTTIENLHRLCRRHHRMKTAGLLDPVRDETTGVTRWRIGELAVCDSRPDGDLVTRELGQQLRRAWEQYEADLEFEAILHSGALDESPQERLDAIEEQRWGEHLLEYWSRPDAGDADDPGPPGLDPRDGCGPPPF</sequence>
<gene>
    <name evidence="2" type="ORF">BCONGLO52_19790</name>
</gene>
<evidence type="ECO:0000313" key="2">
    <source>
        <dbReference type="EMBL" id="GLI31138.1"/>
    </source>
</evidence>
<protein>
    <submittedName>
        <fullName evidence="2">HNH endonuclease</fullName>
    </submittedName>
</protein>
<proteinExistence type="predicted"/>
<feature type="region of interest" description="Disordered" evidence="1">
    <location>
        <begin position="1"/>
        <end position="53"/>
    </location>
</feature>
<dbReference type="GO" id="GO:0004519">
    <property type="term" value="F:endonuclease activity"/>
    <property type="evidence" value="ECO:0007669"/>
    <property type="project" value="UniProtKB-KW"/>
</dbReference>
<name>A0ABQ5RGW2_9MICO</name>
<feature type="region of interest" description="Disordered" evidence="1">
    <location>
        <begin position="526"/>
        <end position="553"/>
    </location>
</feature>
<comment type="caution">
    <text evidence="2">The sequence shown here is derived from an EMBL/GenBank/DDBJ whole genome shotgun (WGS) entry which is preliminary data.</text>
</comment>
<reference evidence="2" key="1">
    <citation type="submission" date="2022-12" db="EMBL/GenBank/DDBJ databases">
        <title>Reference genome sequencing for broad-spectrum identification of bacterial and archaeal isolates by mass spectrometry.</title>
        <authorList>
            <person name="Sekiguchi Y."/>
            <person name="Tourlousse D.M."/>
        </authorList>
    </citation>
    <scope>NUCLEOTIDE SEQUENCE</scope>
    <source>
        <strain evidence="2">5-2</strain>
    </source>
</reference>
<dbReference type="CDD" id="cd00085">
    <property type="entry name" value="HNHc"/>
    <property type="match status" value="1"/>
</dbReference>
<accession>A0ABQ5RGW2</accession>